<dbReference type="AlphaFoldDB" id="A0A7U4JM62"/>
<dbReference type="KEGG" id="cld:CLSPO_c10060"/>
<sequence length="275" mass="32614">MENFSDFFPKILEENIEDYNKQDCNDYIIAKKYPELRRLKLNSTSELILKSCNGQNSIADIASYINETFKDIASNTILQDIMDFLYTCWRMDLIKWIGENPFINTIQKNIENYSCKILKGNEVASLINDISRNNKIIYLSGFPDKYSLIEETVDKRGFYTYALYCLISLNKNNILFYELSLNSKKQKSLNFHQYYSEDLSKYSQSYINQLIDWSIRQYENLNKLNFLRIDSSTFTNIDKKYKNNLNYLDFHLLGTLKKHISNNDIDIYYKKFTSS</sequence>
<organism evidence="1 2">
    <name type="scientific">Clostridium sporogenes</name>
    <dbReference type="NCBI Taxonomy" id="1509"/>
    <lineage>
        <taxon>Bacteria</taxon>
        <taxon>Bacillati</taxon>
        <taxon>Bacillota</taxon>
        <taxon>Clostridia</taxon>
        <taxon>Eubacteriales</taxon>
        <taxon>Clostridiaceae</taxon>
        <taxon>Clostridium</taxon>
    </lineage>
</organism>
<protein>
    <submittedName>
        <fullName evidence="1">Coenzyme PQQ synthesis protein PqqD</fullName>
    </submittedName>
</protein>
<name>A0A7U4JM62_CLOSG</name>
<dbReference type="RefSeq" id="WP_033058905.1">
    <property type="nucleotide sequence ID" value="NZ_CP009225.1"/>
</dbReference>
<dbReference type="EMBL" id="CP009225">
    <property type="protein sequence ID" value="AKC61726.1"/>
    <property type="molecule type" value="Genomic_DNA"/>
</dbReference>
<reference evidence="1 2" key="1">
    <citation type="journal article" date="2015" name="PLoS ONE">
        <title>A universal mariner transposon system for forward genetic studies in the genus clostridium.</title>
        <authorList>
            <person name="Zhang Y."/>
            <person name="Grosse-Honebrink A."/>
            <person name="Minton N.P."/>
        </authorList>
    </citation>
    <scope>NUCLEOTIDE SEQUENCE [LARGE SCALE GENOMIC DNA]</scope>
    <source>
        <strain evidence="1 2">NCIMB 10696</strain>
    </source>
</reference>
<gene>
    <name evidence="1" type="primary">pqqD</name>
    <name evidence="1" type="ORF">CLSPO_c10060</name>
</gene>
<dbReference type="Gene3D" id="1.10.10.1150">
    <property type="entry name" value="Coenzyme PQQ synthesis protein D (PqqD)"/>
    <property type="match status" value="1"/>
</dbReference>
<dbReference type="InterPro" id="IPR041881">
    <property type="entry name" value="PqqD_sf"/>
</dbReference>
<dbReference type="Pfam" id="PF05402">
    <property type="entry name" value="PqqD"/>
    <property type="match status" value="1"/>
</dbReference>
<evidence type="ECO:0000313" key="2">
    <source>
        <dbReference type="Proteomes" id="UP000033052"/>
    </source>
</evidence>
<dbReference type="Proteomes" id="UP000033052">
    <property type="component" value="Chromosome"/>
</dbReference>
<dbReference type="InterPro" id="IPR008792">
    <property type="entry name" value="PQQD"/>
</dbReference>
<dbReference type="GeneID" id="92937752"/>
<proteinExistence type="predicted"/>
<accession>A0A7U4JM62</accession>
<evidence type="ECO:0000313" key="1">
    <source>
        <dbReference type="EMBL" id="AKC61726.1"/>
    </source>
</evidence>